<dbReference type="Proteomes" id="UP000270094">
    <property type="component" value="Unassembled WGS sequence"/>
</dbReference>
<gene>
    <name evidence="1" type="ORF">SVUK_LOCUS7255</name>
</gene>
<dbReference type="EMBL" id="UYYB01024518">
    <property type="protein sequence ID" value="VDM72257.1"/>
    <property type="molecule type" value="Genomic_DNA"/>
</dbReference>
<evidence type="ECO:0000313" key="1">
    <source>
        <dbReference type="EMBL" id="VDM72257.1"/>
    </source>
</evidence>
<reference evidence="1 2" key="1">
    <citation type="submission" date="2018-11" db="EMBL/GenBank/DDBJ databases">
        <authorList>
            <consortium name="Pathogen Informatics"/>
        </authorList>
    </citation>
    <scope>NUCLEOTIDE SEQUENCE [LARGE SCALE GENOMIC DNA]</scope>
</reference>
<accession>A0A3P7J7E3</accession>
<protein>
    <submittedName>
        <fullName evidence="1">Uncharacterized protein</fullName>
    </submittedName>
</protein>
<proteinExistence type="predicted"/>
<evidence type="ECO:0000313" key="2">
    <source>
        <dbReference type="Proteomes" id="UP000270094"/>
    </source>
</evidence>
<organism evidence="1 2">
    <name type="scientific">Strongylus vulgaris</name>
    <name type="common">Blood worm</name>
    <dbReference type="NCBI Taxonomy" id="40348"/>
    <lineage>
        <taxon>Eukaryota</taxon>
        <taxon>Metazoa</taxon>
        <taxon>Ecdysozoa</taxon>
        <taxon>Nematoda</taxon>
        <taxon>Chromadorea</taxon>
        <taxon>Rhabditida</taxon>
        <taxon>Rhabditina</taxon>
        <taxon>Rhabditomorpha</taxon>
        <taxon>Strongyloidea</taxon>
        <taxon>Strongylidae</taxon>
        <taxon>Strongylus</taxon>
    </lineage>
</organism>
<dbReference type="AlphaFoldDB" id="A0A3P7J7E3"/>
<name>A0A3P7J7E3_STRVU</name>
<keyword evidence="2" id="KW-1185">Reference proteome</keyword>
<sequence>MANNDRVGSIASFKPLTFVDFWVLNSEFELRKAQLREQTETLR</sequence>